<evidence type="ECO:0000256" key="3">
    <source>
        <dbReference type="ARBA" id="ARBA00022679"/>
    </source>
</evidence>
<feature type="domain" description="Histidine kinase" evidence="8">
    <location>
        <begin position="405"/>
        <end position="715"/>
    </location>
</feature>
<protein>
    <recommendedName>
        <fullName evidence="2">histidine kinase</fullName>
        <ecNumber evidence="2">2.7.13.3</ecNumber>
    </recommendedName>
</protein>
<dbReference type="STRING" id="181874.A0A409VBI5"/>
<feature type="compositionally biased region" description="Polar residues" evidence="6">
    <location>
        <begin position="865"/>
        <end position="884"/>
    </location>
</feature>
<dbReference type="GO" id="GO:0005886">
    <property type="term" value="C:plasma membrane"/>
    <property type="evidence" value="ECO:0007669"/>
    <property type="project" value="TreeGrafter"/>
</dbReference>
<dbReference type="Pfam" id="PF00072">
    <property type="entry name" value="Response_reg"/>
    <property type="match status" value="1"/>
</dbReference>
<dbReference type="SMART" id="SM00387">
    <property type="entry name" value="HATPase_c"/>
    <property type="match status" value="1"/>
</dbReference>
<gene>
    <name evidence="10" type="ORF">CVT24_008422</name>
</gene>
<dbReference type="EC" id="2.7.13.3" evidence="2"/>
<dbReference type="SMART" id="SM00448">
    <property type="entry name" value="REC"/>
    <property type="match status" value="1"/>
</dbReference>
<reference evidence="10 11" key="1">
    <citation type="journal article" date="2018" name="Evol. Lett.">
        <title>Horizontal gene cluster transfer increased hallucinogenic mushroom diversity.</title>
        <authorList>
            <person name="Reynolds H.T."/>
            <person name="Vijayakumar V."/>
            <person name="Gluck-Thaler E."/>
            <person name="Korotkin H.B."/>
            <person name="Matheny P.B."/>
            <person name="Slot J.C."/>
        </authorList>
    </citation>
    <scope>NUCLEOTIDE SEQUENCE [LARGE SCALE GENOMIC DNA]</scope>
    <source>
        <strain evidence="10 11">2629</strain>
    </source>
</reference>
<dbReference type="GO" id="GO:0009927">
    <property type="term" value="F:histidine phosphotransfer kinase activity"/>
    <property type="evidence" value="ECO:0007669"/>
    <property type="project" value="TreeGrafter"/>
</dbReference>
<feature type="compositionally biased region" description="Polar residues" evidence="6">
    <location>
        <begin position="988"/>
        <end position="1019"/>
    </location>
</feature>
<keyword evidence="4" id="KW-0418">Kinase</keyword>
<feature type="compositionally biased region" description="Polar residues" evidence="6">
    <location>
        <begin position="1107"/>
        <end position="1119"/>
    </location>
</feature>
<feature type="domain" description="Response regulatory" evidence="9">
    <location>
        <begin position="944"/>
        <end position="1099"/>
    </location>
</feature>
<dbReference type="PROSITE" id="PS50110">
    <property type="entry name" value="RESPONSE_REGULATORY"/>
    <property type="match status" value="1"/>
</dbReference>
<dbReference type="OrthoDB" id="60033at2759"/>
<evidence type="ECO:0000256" key="7">
    <source>
        <dbReference type="SAM" id="Phobius"/>
    </source>
</evidence>
<keyword evidence="7" id="KW-0812">Transmembrane</keyword>
<feature type="region of interest" description="Disordered" evidence="6">
    <location>
        <begin position="98"/>
        <end position="130"/>
    </location>
</feature>
<feature type="compositionally biased region" description="Basic and acidic residues" evidence="6">
    <location>
        <begin position="98"/>
        <end position="108"/>
    </location>
</feature>
<dbReference type="PANTHER" id="PTHR43047">
    <property type="entry name" value="TWO-COMPONENT HISTIDINE PROTEIN KINASE"/>
    <property type="match status" value="1"/>
</dbReference>
<dbReference type="GO" id="GO:0000155">
    <property type="term" value="F:phosphorelay sensor kinase activity"/>
    <property type="evidence" value="ECO:0007669"/>
    <property type="project" value="TreeGrafter"/>
</dbReference>
<feature type="region of interest" description="Disordered" evidence="6">
    <location>
        <begin position="838"/>
        <end position="919"/>
    </location>
</feature>
<dbReference type="Gene3D" id="3.30.565.10">
    <property type="entry name" value="Histidine kinase-like ATPase, C-terminal domain"/>
    <property type="match status" value="1"/>
</dbReference>
<feature type="compositionally biased region" description="Low complexity" evidence="6">
    <location>
        <begin position="900"/>
        <end position="916"/>
    </location>
</feature>
<sequence>MPSASTSTAVDTSLPPPVLHKVESRKMKQKSARFAGLNINWANFRRRIGTGTAPSSGSLMGESTTETTCMRKREYRVEDGDHVDTVVVDRVWTEEIKTSVTHSDHGGTPEKSGGSNPPLMGTDNVSDTDAHGESYPRNIFQWQRGWKLIMKLFSSRFADEASEEHYAQETWFYKKSLAFWASLWLIANWVLGCIFIPHNPIAFQDKIFYFAIAPVLSLPVVFMIMYDWPRDRPYIYQIFLTVSIWCWSFYQVIFIITCGYYSKVPKCGDRDFLATFYYNTVLAFIPLVLNVPYSSHASFGTGGFDVLPVCIYLYHTRPQDVGAKSVHSLCFLESPKLKPIQTFPAGMINFFIFQSFLIYVHYVRERAERRLYVLRDQLKVQYKATQKAQINERKVMDSKRRLTSYVFHDMYNPFIRFCRGLPACFFTVLAVQNMEASRTIAKEQEVEFNALCGSLSMMSKVLNDVLDFNRMDSGRFESASRPYAFHQVMQSLFVPLRLTTDARGLKLETDLDPNIDLVARKAAYEAMGESMESIRAHILEHPDVDGVVTGDENRLRQIITNLASNACKFTPSGGKLSVRTRLVLPAIPAGKDVLDLDAKTDLAFDLGQESRQRPLSADYLAQHNLQDKPKSPLEWIVVRIEVTDTGYGIKPQDMAEAKLFSAFNQTEQGIQQGGKGTGLGLALVRQIVKLSGGRLGVQSKPGEGSTFWVELPLGVGARTFVSGPPDLPDGLTPSDLDTLYNRVHRRFNPPDCDGRGESSRPRSGSKLATKIPNSTALQCIMEQGGRVELVLKHDYGTPAQTPSKVIDDPLTGVMISAEVEARPMTAPGSTDGHEVLAQPAAASDGPPDVNQGDENKVATPPRSLSPETSKPPLTQRPTFVQLPSPQKFAIDGTELPVPESTSSHSQQSRSSSDKSSNLTNFDSSFALGGTPRASVIGFIEPNLPVLVVDDDPLTRMLMKRTLSRLGCKVWCAENGEVALEMILGQRPWTTEQNNTPSSDVSRNSKPILEQQSVQSSDPGTPNVEGKRFGVVFLDNQMPIMSGLAVVSRLRELKRSDFIVGVTGNALLSDQAEYLEAGVDQVLTKPVLERSLRDVLVQASERRKNPPLSETNNSDPGPPP</sequence>
<dbReference type="InterPro" id="IPR003594">
    <property type="entry name" value="HATPase_dom"/>
</dbReference>
<dbReference type="CDD" id="cd17546">
    <property type="entry name" value="REC_hyHK_CKI1_RcsC-like"/>
    <property type="match status" value="1"/>
</dbReference>
<comment type="catalytic activity">
    <reaction evidence="1">
        <text>ATP + protein L-histidine = ADP + protein N-phospho-L-histidine.</text>
        <dbReference type="EC" id="2.7.13.3"/>
    </reaction>
</comment>
<name>A0A409VBI5_9AGAR</name>
<evidence type="ECO:0000256" key="5">
    <source>
        <dbReference type="PROSITE-ProRule" id="PRU00169"/>
    </source>
</evidence>
<accession>A0A409VBI5</accession>
<feature type="transmembrane region" description="Helical" evidence="7">
    <location>
        <begin position="234"/>
        <end position="260"/>
    </location>
</feature>
<evidence type="ECO:0000256" key="1">
    <source>
        <dbReference type="ARBA" id="ARBA00000085"/>
    </source>
</evidence>
<keyword evidence="7" id="KW-0472">Membrane</keyword>
<dbReference type="SUPFAM" id="SSF52172">
    <property type="entry name" value="CheY-like"/>
    <property type="match status" value="1"/>
</dbReference>
<evidence type="ECO:0000256" key="4">
    <source>
        <dbReference type="ARBA" id="ARBA00022777"/>
    </source>
</evidence>
<feature type="transmembrane region" description="Helical" evidence="7">
    <location>
        <begin position="272"/>
        <end position="289"/>
    </location>
</feature>
<dbReference type="EMBL" id="NHTK01006087">
    <property type="protein sequence ID" value="PPQ64353.1"/>
    <property type="molecule type" value="Genomic_DNA"/>
</dbReference>
<dbReference type="InterPro" id="IPR001789">
    <property type="entry name" value="Sig_transdc_resp-reg_receiver"/>
</dbReference>
<dbReference type="InParanoid" id="A0A409VBI5"/>
<keyword evidence="3" id="KW-0808">Transferase</keyword>
<feature type="modified residue" description="4-aspartylphosphate" evidence="5">
    <location>
        <position position="1034"/>
    </location>
</feature>
<keyword evidence="7" id="KW-1133">Transmembrane helix</keyword>
<dbReference type="InterPro" id="IPR005467">
    <property type="entry name" value="His_kinase_dom"/>
</dbReference>
<evidence type="ECO:0000313" key="10">
    <source>
        <dbReference type="EMBL" id="PPQ64353.1"/>
    </source>
</evidence>
<evidence type="ECO:0000256" key="2">
    <source>
        <dbReference type="ARBA" id="ARBA00012438"/>
    </source>
</evidence>
<evidence type="ECO:0000313" key="11">
    <source>
        <dbReference type="Proteomes" id="UP000284842"/>
    </source>
</evidence>
<dbReference type="PRINTS" id="PR00344">
    <property type="entry name" value="BCTRLSENSOR"/>
</dbReference>
<feature type="transmembrane region" description="Helical" evidence="7">
    <location>
        <begin position="177"/>
        <end position="196"/>
    </location>
</feature>
<evidence type="ECO:0000256" key="6">
    <source>
        <dbReference type="SAM" id="MobiDB-lite"/>
    </source>
</evidence>
<dbReference type="Proteomes" id="UP000284842">
    <property type="component" value="Unassembled WGS sequence"/>
</dbReference>
<dbReference type="Gene3D" id="3.40.50.2300">
    <property type="match status" value="1"/>
</dbReference>
<dbReference type="AlphaFoldDB" id="A0A409VBI5"/>
<dbReference type="PROSITE" id="PS50109">
    <property type="entry name" value="HIS_KIN"/>
    <property type="match status" value="1"/>
</dbReference>
<comment type="caution">
    <text evidence="10">The sequence shown here is derived from an EMBL/GenBank/DDBJ whole genome shotgun (WGS) entry which is preliminary data.</text>
</comment>
<dbReference type="SUPFAM" id="SSF55874">
    <property type="entry name" value="ATPase domain of HSP90 chaperone/DNA topoisomerase II/histidine kinase"/>
    <property type="match status" value="1"/>
</dbReference>
<keyword evidence="5" id="KW-0597">Phosphoprotein</keyword>
<dbReference type="InterPro" id="IPR036890">
    <property type="entry name" value="HATPase_C_sf"/>
</dbReference>
<dbReference type="InterPro" id="IPR011006">
    <property type="entry name" value="CheY-like_superfamily"/>
</dbReference>
<feature type="region of interest" description="Disordered" evidence="6">
    <location>
        <begin position="988"/>
        <end position="1022"/>
    </location>
</feature>
<feature type="transmembrane region" description="Helical" evidence="7">
    <location>
        <begin position="208"/>
        <end position="228"/>
    </location>
</feature>
<feature type="region of interest" description="Disordered" evidence="6">
    <location>
        <begin position="745"/>
        <end position="770"/>
    </location>
</feature>
<evidence type="ECO:0000259" key="9">
    <source>
        <dbReference type="PROSITE" id="PS50110"/>
    </source>
</evidence>
<dbReference type="Pfam" id="PF02518">
    <property type="entry name" value="HATPase_c"/>
    <property type="match status" value="1"/>
</dbReference>
<feature type="region of interest" description="Disordered" evidence="6">
    <location>
        <begin position="1097"/>
        <end position="1119"/>
    </location>
</feature>
<dbReference type="InterPro" id="IPR004358">
    <property type="entry name" value="Sig_transdc_His_kin-like_C"/>
</dbReference>
<proteinExistence type="predicted"/>
<feature type="transmembrane region" description="Helical" evidence="7">
    <location>
        <begin position="343"/>
        <end position="362"/>
    </location>
</feature>
<evidence type="ECO:0000259" key="8">
    <source>
        <dbReference type="PROSITE" id="PS50109"/>
    </source>
</evidence>
<dbReference type="PANTHER" id="PTHR43047:SF66">
    <property type="entry name" value="HISKA"/>
    <property type="match status" value="1"/>
</dbReference>
<organism evidence="10 11">
    <name type="scientific">Panaeolus cyanescens</name>
    <dbReference type="NCBI Taxonomy" id="181874"/>
    <lineage>
        <taxon>Eukaryota</taxon>
        <taxon>Fungi</taxon>
        <taxon>Dikarya</taxon>
        <taxon>Basidiomycota</taxon>
        <taxon>Agaricomycotina</taxon>
        <taxon>Agaricomycetes</taxon>
        <taxon>Agaricomycetidae</taxon>
        <taxon>Agaricales</taxon>
        <taxon>Agaricineae</taxon>
        <taxon>Galeropsidaceae</taxon>
        <taxon>Panaeolus</taxon>
    </lineage>
</organism>
<keyword evidence="11" id="KW-1185">Reference proteome</keyword>